<accession>A0A0E9Q3W8</accession>
<sequence>MTFKVNTSTAIWFS</sequence>
<dbReference type="EMBL" id="GBXM01096986">
    <property type="protein sequence ID" value="JAH11591.1"/>
    <property type="molecule type" value="Transcribed_RNA"/>
</dbReference>
<protein>
    <submittedName>
        <fullName evidence="1">Uncharacterized protein</fullName>
    </submittedName>
</protein>
<organism evidence="1">
    <name type="scientific">Anguilla anguilla</name>
    <name type="common">European freshwater eel</name>
    <name type="synonym">Muraena anguilla</name>
    <dbReference type="NCBI Taxonomy" id="7936"/>
    <lineage>
        <taxon>Eukaryota</taxon>
        <taxon>Metazoa</taxon>
        <taxon>Chordata</taxon>
        <taxon>Craniata</taxon>
        <taxon>Vertebrata</taxon>
        <taxon>Euteleostomi</taxon>
        <taxon>Actinopterygii</taxon>
        <taxon>Neopterygii</taxon>
        <taxon>Teleostei</taxon>
        <taxon>Anguilliformes</taxon>
        <taxon>Anguillidae</taxon>
        <taxon>Anguilla</taxon>
    </lineage>
</organism>
<proteinExistence type="predicted"/>
<reference evidence="1" key="2">
    <citation type="journal article" date="2015" name="Fish Shellfish Immunol.">
        <title>Early steps in the European eel (Anguilla anguilla)-Vibrio vulnificus interaction in the gills: Role of the RtxA13 toxin.</title>
        <authorList>
            <person name="Callol A."/>
            <person name="Pajuelo D."/>
            <person name="Ebbesson L."/>
            <person name="Teles M."/>
            <person name="MacKenzie S."/>
            <person name="Amaro C."/>
        </authorList>
    </citation>
    <scope>NUCLEOTIDE SEQUENCE</scope>
</reference>
<reference evidence="1" key="1">
    <citation type="submission" date="2014-11" db="EMBL/GenBank/DDBJ databases">
        <authorList>
            <person name="Amaro Gonzalez C."/>
        </authorList>
    </citation>
    <scope>NUCLEOTIDE SEQUENCE</scope>
</reference>
<evidence type="ECO:0000313" key="1">
    <source>
        <dbReference type="EMBL" id="JAH11591.1"/>
    </source>
</evidence>
<name>A0A0E9Q3W8_ANGAN</name>